<keyword evidence="4" id="KW-0067">ATP-binding</keyword>
<evidence type="ECO:0000256" key="5">
    <source>
        <dbReference type="ARBA" id="ARBA00023186"/>
    </source>
</evidence>
<evidence type="ECO:0000256" key="4">
    <source>
        <dbReference type="ARBA" id="ARBA00022840"/>
    </source>
</evidence>
<dbReference type="GO" id="GO:0005524">
    <property type="term" value="F:ATP binding"/>
    <property type="evidence" value="ECO:0007669"/>
    <property type="project" value="UniProtKB-KW"/>
</dbReference>
<keyword evidence="7" id="KW-0175">Coiled coil</keyword>
<comment type="caution">
    <text evidence="9">The sequence shown here is derived from an EMBL/GenBank/DDBJ whole genome shotgun (WGS) entry which is preliminary data.</text>
</comment>
<reference evidence="9 10" key="1">
    <citation type="submission" date="2023-12" db="EMBL/GenBank/DDBJ databases">
        <title>A high-quality genome assembly for Dillenia turbinata (Dilleniales).</title>
        <authorList>
            <person name="Chanderbali A."/>
        </authorList>
    </citation>
    <scope>NUCLEOTIDE SEQUENCE [LARGE SCALE GENOMIC DNA]</scope>
    <source>
        <strain evidence="9">LSX21</strain>
        <tissue evidence="9">Leaf</tissue>
    </source>
</reference>
<dbReference type="AlphaFoldDB" id="A0AAN8Z7E2"/>
<evidence type="ECO:0000256" key="6">
    <source>
        <dbReference type="PROSITE-ProRule" id="PRU01251"/>
    </source>
</evidence>
<dbReference type="Gene3D" id="1.10.8.60">
    <property type="match status" value="2"/>
</dbReference>
<dbReference type="PANTHER" id="PTHR11638:SF86">
    <property type="entry name" value="CHAPERONE PROTEIN CLPB4, MITOCHONDRIAL"/>
    <property type="match status" value="1"/>
</dbReference>
<sequence length="676" mass="76712">MATRTTIKLTRSARAAIKAARATSSLSLYQSRPLLLRPRQLFDLRDGKEAPSSSVTDFKRFGCREFHSTSPSFSAYQSSSQINQTEFTEMAWEAIVGAVDASRASKQQIVESEHLMKAILEQKDGLARRIFTKAGVDNTTVLQATDEFIFQQPRVTGDSSGPIIGTHFRSLLDNARKIKKEMGDEFLSVEHLVLAFLSDKRFGQQLFKNLQLDEKQLRDAVGAVRGSQRVTDQNPEGKYEALERYGNDLTELARRGKLDPVIGRDDEIRRCVQILSRRTKNNPVIIGEPGVGKTAIVEGLAQRIVRGDVPETLMNRKVEMIIWAVGGAMDAGNLLKPMLGRGELRCIGATTLTEYRKYIEKDPALERRFQQVYCPQPSVEDTISILRGLRERYELHHGVKISDSALVAAAVLADRYITERFLPDKAIDLVDEAAAKLKMEITSKPTELDEVDRAVLKLEMEKLSIKNDSDKASKERLCKLENELLSLKQKQKELTEQWDREKNLMNRIRSIKEEIDRVNLEMEAAERDYNLNRAAELKQVLELARQHFRPEFMNRIDEYIVFQPLDSSEIRNIVEIQLNRLKDRLKQRKIDLHYTEQAVDLLGSLGFDPNFGARPVKRVIQQMVENEIATGFLRGDFKEEDSVIVDVVDASPPAKKKIVIKKLEASSSESVRVAND</sequence>
<dbReference type="InterPro" id="IPR036628">
    <property type="entry name" value="Clp_N_dom_sf"/>
</dbReference>
<dbReference type="Pfam" id="PF10431">
    <property type="entry name" value="ClpB_D2-small"/>
    <property type="match status" value="1"/>
</dbReference>
<dbReference type="SMART" id="SM01086">
    <property type="entry name" value="ClpB_D2-small"/>
    <property type="match status" value="1"/>
</dbReference>
<dbReference type="Proteomes" id="UP001370490">
    <property type="component" value="Unassembled WGS sequence"/>
</dbReference>
<keyword evidence="2 6" id="KW-0677">Repeat</keyword>
<keyword evidence="10" id="KW-1185">Reference proteome</keyword>
<evidence type="ECO:0000313" key="9">
    <source>
        <dbReference type="EMBL" id="KAK6927617.1"/>
    </source>
</evidence>
<dbReference type="InterPro" id="IPR027417">
    <property type="entry name" value="P-loop_NTPase"/>
</dbReference>
<evidence type="ECO:0000313" key="10">
    <source>
        <dbReference type="Proteomes" id="UP001370490"/>
    </source>
</evidence>
<comment type="similarity">
    <text evidence="1">Belongs to the ClpA/ClpB family.</text>
</comment>
<evidence type="ECO:0000256" key="7">
    <source>
        <dbReference type="SAM" id="Coils"/>
    </source>
</evidence>
<proteinExistence type="inferred from homology"/>
<name>A0AAN8Z7E2_9MAGN</name>
<protein>
    <submittedName>
        <fullName evidence="9">Clp ATPase, C-terminal</fullName>
    </submittedName>
</protein>
<dbReference type="InterPro" id="IPR019489">
    <property type="entry name" value="Clp_ATPase_C"/>
</dbReference>
<dbReference type="SUPFAM" id="SSF52540">
    <property type="entry name" value="P-loop containing nucleoside triphosphate hydrolases"/>
    <property type="match status" value="2"/>
</dbReference>
<dbReference type="FunFam" id="1.10.8.60:FF:000017">
    <property type="entry name" value="ATP-dependent chaperone ClpB"/>
    <property type="match status" value="1"/>
</dbReference>
<dbReference type="PANTHER" id="PTHR11638">
    <property type="entry name" value="ATP-DEPENDENT CLP PROTEASE"/>
    <property type="match status" value="1"/>
</dbReference>
<feature type="domain" description="Clp R" evidence="8">
    <location>
        <begin position="82"/>
        <end position="227"/>
    </location>
</feature>
<dbReference type="Pfam" id="PF17871">
    <property type="entry name" value="AAA_lid_9"/>
    <property type="match status" value="1"/>
</dbReference>
<evidence type="ECO:0000259" key="8">
    <source>
        <dbReference type="PROSITE" id="PS51903"/>
    </source>
</evidence>
<accession>A0AAN8Z7E2</accession>
<dbReference type="GO" id="GO:0034605">
    <property type="term" value="P:cellular response to heat"/>
    <property type="evidence" value="ECO:0007669"/>
    <property type="project" value="TreeGrafter"/>
</dbReference>
<dbReference type="SUPFAM" id="SSF81923">
    <property type="entry name" value="Double Clp-N motif"/>
    <property type="match status" value="1"/>
</dbReference>
<dbReference type="PROSITE" id="PS51903">
    <property type="entry name" value="CLP_R"/>
    <property type="match status" value="1"/>
</dbReference>
<feature type="coiled-coil region" evidence="7">
    <location>
        <begin position="501"/>
        <end position="528"/>
    </location>
</feature>
<keyword evidence="5" id="KW-0143">Chaperone</keyword>
<dbReference type="InterPro" id="IPR018368">
    <property type="entry name" value="ClpA/B_CS1"/>
</dbReference>
<dbReference type="Gene3D" id="1.10.1780.10">
    <property type="entry name" value="Clp, N-terminal domain"/>
    <property type="match status" value="1"/>
</dbReference>
<evidence type="ECO:0000256" key="2">
    <source>
        <dbReference type="ARBA" id="ARBA00022737"/>
    </source>
</evidence>
<dbReference type="InterPro" id="IPR041546">
    <property type="entry name" value="ClpA/ClpB_AAA_lid"/>
</dbReference>
<evidence type="ECO:0000256" key="3">
    <source>
        <dbReference type="ARBA" id="ARBA00022741"/>
    </source>
</evidence>
<dbReference type="GO" id="GO:0016887">
    <property type="term" value="F:ATP hydrolysis activity"/>
    <property type="evidence" value="ECO:0007669"/>
    <property type="project" value="TreeGrafter"/>
</dbReference>
<dbReference type="FunFam" id="3.40.50.300:FF:000120">
    <property type="entry name" value="ATP-dependent chaperone ClpB"/>
    <property type="match status" value="1"/>
</dbReference>
<dbReference type="CDD" id="cd00009">
    <property type="entry name" value="AAA"/>
    <property type="match status" value="1"/>
</dbReference>
<dbReference type="EMBL" id="JBAMMX010000014">
    <property type="protein sequence ID" value="KAK6927617.1"/>
    <property type="molecule type" value="Genomic_DNA"/>
</dbReference>
<gene>
    <name evidence="9" type="ORF">RJ641_006208</name>
</gene>
<dbReference type="InterPro" id="IPR050130">
    <property type="entry name" value="ClpA_ClpB"/>
</dbReference>
<keyword evidence="3" id="KW-0547">Nucleotide-binding</keyword>
<dbReference type="InterPro" id="IPR004176">
    <property type="entry name" value="Clp_R_N"/>
</dbReference>
<evidence type="ECO:0000256" key="1">
    <source>
        <dbReference type="ARBA" id="ARBA00008675"/>
    </source>
</evidence>
<dbReference type="Pfam" id="PF02861">
    <property type="entry name" value="Clp_N"/>
    <property type="match status" value="1"/>
</dbReference>
<dbReference type="PROSITE" id="PS00870">
    <property type="entry name" value="CLPAB_1"/>
    <property type="match status" value="1"/>
</dbReference>
<dbReference type="Gene3D" id="3.40.50.300">
    <property type="entry name" value="P-loop containing nucleotide triphosphate hydrolases"/>
    <property type="match status" value="2"/>
</dbReference>
<dbReference type="Gene3D" id="4.10.860.10">
    <property type="entry name" value="UVR domain"/>
    <property type="match status" value="1"/>
</dbReference>
<dbReference type="GO" id="GO:0005737">
    <property type="term" value="C:cytoplasm"/>
    <property type="evidence" value="ECO:0007669"/>
    <property type="project" value="TreeGrafter"/>
</dbReference>
<organism evidence="9 10">
    <name type="scientific">Dillenia turbinata</name>
    <dbReference type="NCBI Taxonomy" id="194707"/>
    <lineage>
        <taxon>Eukaryota</taxon>
        <taxon>Viridiplantae</taxon>
        <taxon>Streptophyta</taxon>
        <taxon>Embryophyta</taxon>
        <taxon>Tracheophyta</taxon>
        <taxon>Spermatophyta</taxon>
        <taxon>Magnoliopsida</taxon>
        <taxon>eudicotyledons</taxon>
        <taxon>Gunneridae</taxon>
        <taxon>Pentapetalae</taxon>
        <taxon>Dilleniales</taxon>
        <taxon>Dilleniaceae</taxon>
        <taxon>Dillenia</taxon>
    </lineage>
</organism>